<dbReference type="InterPro" id="IPR007434">
    <property type="entry name" value="FemAB-like"/>
</dbReference>
<sequence>MPDGGPELSLTLHRAIAEIAAPEWDACAGGGNPFVSHAFLQALEESGSTGGRSGWLPQHAALRDAGGHLLACAPMYAKAHSYGEYVFDHGWADAFERAGGRYYPKLQVAAPFSPVPGPRLLLHPASGLGFGAMAQGLAQACRQLDLSSAHVTFCTEAEWTALGEAGWLQRIGTQFHWTNAGYASFDDFLGALSSRKRKAIRRERRDAEASGFVLKTLRGHEITPRHWAAFHRFYKATTDKKWGRSAYLNARFWPLLGAALGDRVVLMVAEQDGEPVAGALNLLGDEALYGRNWGAVVDAPFLHFELCYYRAIDFAIEHRLPRVEAGAQGEHKIQRGYLPVPTYSAHWIEHAGLRRAVAQFLDQERPAMLREMEALATLSPFRRDGDEG</sequence>
<evidence type="ECO:0000313" key="2">
    <source>
        <dbReference type="Proteomes" id="UP000245765"/>
    </source>
</evidence>
<organism evidence="1 2">
    <name type="scientific">Falsiroseomonas bella</name>
    <dbReference type="NCBI Taxonomy" id="2184016"/>
    <lineage>
        <taxon>Bacteria</taxon>
        <taxon>Pseudomonadati</taxon>
        <taxon>Pseudomonadota</taxon>
        <taxon>Alphaproteobacteria</taxon>
        <taxon>Acetobacterales</taxon>
        <taxon>Roseomonadaceae</taxon>
        <taxon>Falsiroseomonas</taxon>
    </lineage>
</organism>
<dbReference type="GO" id="GO:0016740">
    <property type="term" value="F:transferase activity"/>
    <property type="evidence" value="ECO:0007669"/>
    <property type="project" value="UniProtKB-KW"/>
</dbReference>
<protein>
    <submittedName>
        <fullName evidence="1">GNAT family N-acetyltransferase</fullName>
    </submittedName>
</protein>
<keyword evidence="1" id="KW-0808">Transferase</keyword>
<dbReference type="RefSeq" id="WP_109870088.1">
    <property type="nucleotide sequence ID" value="NZ_QGNA01000002.1"/>
</dbReference>
<dbReference type="AlphaFoldDB" id="A0A317FG05"/>
<dbReference type="Gene3D" id="3.40.630.30">
    <property type="match status" value="1"/>
</dbReference>
<dbReference type="PANTHER" id="PTHR47017">
    <property type="entry name" value="ACYL-COA"/>
    <property type="match status" value="1"/>
</dbReference>
<dbReference type="Proteomes" id="UP000245765">
    <property type="component" value="Unassembled WGS sequence"/>
</dbReference>
<reference evidence="2" key="1">
    <citation type="submission" date="2018-05" db="EMBL/GenBank/DDBJ databases">
        <authorList>
            <person name="Du Z."/>
            <person name="Wang X."/>
        </authorList>
    </citation>
    <scope>NUCLEOTIDE SEQUENCE [LARGE SCALE GENOMIC DNA]</scope>
    <source>
        <strain evidence="2">CQN31</strain>
    </source>
</reference>
<dbReference type="SUPFAM" id="SSF55729">
    <property type="entry name" value="Acyl-CoA N-acyltransferases (Nat)"/>
    <property type="match status" value="1"/>
</dbReference>
<dbReference type="Pfam" id="PF04339">
    <property type="entry name" value="FemAB_like"/>
    <property type="match status" value="1"/>
</dbReference>
<name>A0A317FG05_9PROT</name>
<proteinExistence type="predicted"/>
<dbReference type="InterPro" id="IPR016181">
    <property type="entry name" value="Acyl_CoA_acyltransferase"/>
</dbReference>
<dbReference type="PANTHER" id="PTHR47017:SF1">
    <property type="entry name" value="ACYL-COA"/>
    <property type="match status" value="1"/>
</dbReference>
<evidence type="ECO:0000313" key="1">
    <source>
        <dbReference type="EMBL" id="PWS36977.1"/>
    </source>
</evidence>
<keyword evidence="2" id="KW-1185">Reference proteome</keyword>
<dbReference type="EMBL" id="QGNA01000002">
    <property type="protein sequence ID" value="PWS36977.1"/>
    <property type="molecule type" value="Genomic_DNA"/>
</dbReference>
<dbReference type="OrthoDB" id="9776898at2"/>
<gene>
    <name evidence="1" type="ORF">DFH01_08840</name>
</gene>
<comment type="caution">
    <text evidence="1">The sequence shown here is derived from an EMBL/GenBank/DDBJ whole genome shotgun (WGS) entry which is preliminary data.</text>
</comment>
<accession>A0A317FG05</accession>